<keyword evidence="3" id="KW-1185">Reference proteome</keyword>
<dbReference type="Proteomes" id="UP000677054">
    <property type="component" value="Unassembled WGS sequence"/>
</dbReference>
<evidence type="ECO:0000259" key="1">
    <source>
        <dbReference type="PROSITE" id="PS50209"/>
    </source>
</evidence>
<dbReference type="SUPFAM" id="SSF47986">
    <property type="entry name" value="DEATH domain"/>
    <property type="match status" value="1"/>
</dbReference>
<gene>
    <name evidence="2" type="ORF">DSTB1V02_LOCUS8685</name>
</gene>
<evidence type="ECO:0000313" key="3">
    <source>
        <dbReference type="Proteomes" id="UP000677054"/>
    </source>
</evidence>
<proteinExistence type="predicted"/>
<dbReference type="Gene3D" id="1.10.533.10">
    <property type="entry name" value="Death Domain, Fas"/>
    <property type="match status" value="1"/>
</dbReference>
<name>A0A7R9A5D7_9CRUS</name>
<dbReference type="PROSITE" id="PS50209">
    <property type="entry name" value="CARD"/>
    <property type="match status" value="1"/>
</dbReference>
<protein>
    <recommendedName>
        <fullName evidence="1">CARD domain-containing protein</fullName>
    </recommendedName>
</protein>
<organism evidence="2">
    <name type="scientific">Darwinula stevensoni</name>
    <dbReference type="NCBI Taxonomy" id="69355"/>
    <lineage>
        <taxon>Eukaryota</taxon>
        <taxon>Metazoa</taxon>
        <taxon>Ecdysozoa</taxon>
        <taxon>Arthropoda</taxon>
        <taxon>Crustacea</taxon>
        <taxon>Oligostraca</taxon>
        <taxon>Ostracoda</taxon>
        <taxon>Podocopa</taxon>
        <taxon>Podocopida</taxon>
        <taxon>Darwinulocopina</taxon>
        <taxon>Darwinuloidea</taxon>
        <taxon>Darwinulidae</taxon>
        <taxon>Darwinula</taxon>
    </lineage>
</organism>
<dbReference type="CDD" id="cd01671">
    <property type="entry name" value="CARD"/>
    <property type="match status" value="1"/>
</dbReference>
<dbReference type="InterPro" id="IPR011029">
    <property type="entry name" value="DEATH-like_dom_sf"/>
</dbReference>
<accession>A0A7R9A5D7</accession>
<dbReference type="GO" id="GO:0042981">
    <property type="term" value="P:regulation of apoptotic process"/>
    <property type="evidence" value="ECO:0007669"/>
    <property type="project" value="InterPro"/>
</dbReference>
<feature type="domain" description="CARD" evidence="1">
    <location>
        <begin position="3"/>
        <end position="94"/>
    </location>
</feature>
<dbReference type="EMBL" id="LR901556">
    <property type="protein sequence ID" value="CAD7248878.1"/>
    <property type="molecule type" value="Genomic_DNA"/>
</dbReference>
<dbReference type="EMBL" id="CAJPEV010002039">
    <property type="protein sequence ID" value="CAG0895406.1"/>
    <property type="molecule type" value="Genomic_DNA"/>
</dbReference>
<dbReference type="InterPro" id="IPR001315">
    <property type="entry name" value="CARD"/>
</dbReference>
<evidence type="ECO:0000313" key="2">
    <source>
        <dbReference type="EMBL" id="CAD7248878.1"/>
    </source>
</evidence>
<dbReference type="AlphaFoldDB" id="A0A7R9A5D7"/>
<sequence length="97" mass="11870">MHEPQRNWETIREHRRKLRDEFNLDVDELLRSLSEKKVFTHNEERIIRRVDDLSERFDKLFDILLVKHVEMIRLFYEALSAMGRNDIKEFLQGSTPE</sequence>
<dbReference type="Pfam" id="PF00619">
    <property type="entry name" value="CARD"/>
    <property type="match status" value="1"/>
</dbReference>
<reference evidence="2" key="1">
    <citation type="submission" date="2020-11" db="EMBL/GenBank/DDBJ databases">
        <authorList>
            <person name="Tran Van P."/>
        </authorList>
    </citation>
    <scope>NUCLEOTIDE SEQUENCE</scope>
</reference>